<dbReference type="InterPro" id="IPR018247">
    <property type="entry name" value="EF_Hand_1_Ca_BS"/>
</dbReference>
<reference evidence="5" key="2">
    <citation type="journal article" date="2008" name="Genome Biol.">
        <title>Improved genome assembly and evidence-based global gene model set for the chordate Ciona intestinalis: new insight into intron and operon populations.</title>
        <authorList>
            <person name="Satou Y."/>
            <person name="Mineta K."/>
            <person name="Ogasawara M."/>
            <person name="Sasakura Y."/>
            <person name="Shoguchi E."/>
            <person name="Ueno K."/>
            <person name="Yamada L."/>
            <person name="Matsumoto J."/>
            <person name="Wasserscheid J."/>
            <person name="Dewar K."/>
            <person name="Wiley G.B."/>
            <person name="Macmil S.L."/>
            <person name="Roe B.A."/>
            <person name="Zeller R.W."/>
            <person name="Hastings K.E."/>
            <person name="Lemaire P."/>
            <person name="Lindquist E."/>
            <person name="Endo T."/>
            <person name="Hotta K."/>
            <person name="Inaba K."/>
        </authorList>
    </citation>
    <scope>NUCLEOTIDE SEQUENCE [LARGE SCALE GENOMIC DNA]</scope>
    <source>
        <strain evidence="5">wild type</strain>
    </source>
</reference>
<dbReference type="GO" id="GO:0009966">
    <property type="term" value="P:regulation of signal transduction"/>
    <property type="evidence" value="ECO:0000318"/>
    <property type="project" value="GO_Central"/>
</dbReference>
<dbReference type="PROSITE" id="PS50222">
    <property type="entry name" value="EF_HAND_2"/>
    <property type="match status" value="3"/>
</dbReference>
<name>H2XW06_CIOIN</name>
<accession>H2XW06</accession>
<dbReference type="Ensembl" id="ENSCINT00000034865.1">
    <property type="protein sequence ID" value="ENSCINP00000033840.1"/>
    <property type="gene ID" value="ENSCING00000018511.1"/>
</dbReference>
<dbReference type="PRINTS" id="PR00450">
    <property type="entry name" value="RECOVERIN"/>
</dbReference>
<evidence type="ECO:0000256" key="2">
    <source>
        <dbReference type="ARBA" id="ARBA00022737"/>
    </source>
</evidence>
<dbReference type="AlphaFoldDB" id="H2XW06"/>
<dbReference type="SMART" id="SM00054">
    <property type="entry name" value="EFh"/>
    <property type="match status" value="3"/>
</dbReference>
<dbReference type="CDD" id="cd00051">
    <property type="entry name" value="EFh"/>
    <property type="match status" value="2"/>
</dbReference>
<dbReference type="Pfam" id="PF13499">
    <property type="entry name" value="EF-hand_7"/>
    <property type="match status" value="1"/>
</dbReference>
<feature type="domain" description="EF-hand" evidence="4">
    <location>
        <begin position="42"/>
        <end position="77"/>
    </location>
</feature>
<organism evidence="5 6">
    <name type="scientific">Ciona intestinalis</name>
    <name type="common">Transparent sea squirt</name>
    <name type="synonym">Ascidia intestinalis</name>
    <dbReference type="NCBI Taxonomy" id="7719"/>
    <lineage>
        <taxon>Eukaryota</taxon>
        <taxon>Metazoa</taxon>
        <taxon>Chordata</taxon>
        <taxon>Tunicata</taxon>
        <taxon>Ascidiacea</taxon>
        <taxon>Phlebobranchia</taxon>
        <taxon>Cionidae</taxon>
        <taxon>Ciona</taxon>
    </lineage>
</organism>
<dbReference type="GO" id="GO:0005509">
    <property type="term" value="F:calcium ion binding"/>
    <property type="evidence" value="ECO:0000318"/>
    <property type="project" value="GO_Central"/>
</dbReference>
<reference evidence="6" key="1">
    <citation type="journal article" date="2002" name="Science">
        <title>The draft genome of Ciona intestinalis: insights into chordate and vertebrate origins.</title>
        <authorList>
            <person name="Dehal P."/>
            <person name="Satou Y."/>
            <person name="Campbell R.K."/>
            <person name="Chapman J."/>
            <person name="Degnan B."/>
            <person name="De Tomaso A."/>
            <person name="Davidson B."/>
            <person name="Di Gregorio A."/>
            <person name="Gelpke M."/>
            <person name="Goodstein D.M."/>
            <person name="Harafuji N."/>
            <person name="Hastings K.E."/>
            <person name="Ho I."/>
            <person name="Hotta K."/>
            <person name="Huang W."/>
            <person name="Kawashima T."/>
            <person name="Lemaire P."/>
            <person name="Martinez D."/>
            <person name="Meinertzhagen I.A."/>
            <person name="Necula S."/>
            <person name="Nonaka M."/>
            <person name="Putnam N."/>
            <person name="Rash S."/>
            <person name="Saiga H."/>
            <person name="Satake M."/>
            <person name="Terry A."/>
            <person name="Yamada L."/>
            <person name="Wang H.G."/>
            <person name="Awazu S."/>
            <person name="Azumi K."/>
            <person name="Boore J."/>
            <person name="Branno M."/>
            <person name="Chin-Bow S."/>
            <person name="DeSantis R."/>
            <person name="Doyle S."/>
            <person name="Francino P."/>
            <person name="Keys D.N."/>
            <person name="Haga S."/>
            <person name="Hayashi H."/>
            <person name="Hino K."/>
            <person name="Imai K.S."/>
            <person name="Inaba K."/>
            <person name="Kano S."/>
            <person name="Kobayashi K."/>
            <person name="Kobayashi M."/>
            <person name="Lee B.I."/>
            <person name="Makabe K.W."/>
            <person name="Manohar C."/>
            <person name="Matassi G."/>
            <person name="Medina M."/>
            <person name="Mochizuki Y."/>
            <person name="Mount S."/>
            <person name="Morishita T."/>
            <person name="Miura S."/>
            <person name="Nakayama A."/>
            <person name="Nishizaka S."/>
            <person name="Nomoto H."/>
            <person name="Ohta F."/>
            <person name="Oishi K."/>
            <person name="Rigoutsos I."/>
            <person name="Sano M."/>
            <person name="Sasaki A."/>
            <person name="Sasakura Y."/>
            <person name="Shoguchi E."/>
            <person name="Shin-i T."/>
            <person name="Spagnuolo A."/>
            <person name="Stainier D."/>
            <person name="Suzuki M.M."/>
            <person name="Tassy O."/>
            <person name="Takatori N."/>
            <person name="Tokuoka M."/>
            <person name="Yagi K."/>
            <person name="Yoshizaki F."/>
            <person name="Wada S."/>
            <person name="Zhang C."/>
            <person name="Hyatt P.D."/>
            <person name="Larimer F."/>
            <person name="Detter C."/>
            <person name="Doggett N."/>
            <person name="Glavina T."/>
            <person name="Hawkins T."/>
            <person name="Richardson P."/>
            <person name="Lucas S."/>
            <person name="Kohara Y."/>
            <person name="Levine M."/>
            <person name="Satoh N."/>
            <person name="Rokhsar D.S."/>
        </authorList>
    </citation>
    <scope>NUCLEOTIDE SEQUENCE [LARGE SCALE GENOMIC DNA]</scope>
</reference>
<proteinExistence type="predicted"/>
<dbReference type="InParanoid" id="H2XW06"/>
<evidence type="ECO:0000256" key="3">
    <source>
        <dbReference type="ARBA" id="ARBA00022837"/>
    </source>
</evidence>
<reference evidence="5" key="3">
    <citation type="submission" date="2025-08" db="UniProtKB">
        <authorList>
            <consortium name="Ensembl"/>
        </authorList>
    </citation>
    <scope>IDENTIFICATION</scope>
</reference>
<dbReference type="Pfam" id="PF00036">
    <property type="entry name" value="EF-hand_1"/>
    <property type="match status" value="1"/>
</dbReference>
<dbReference type="GeneTree" id="ENSGT00940000166508"/>
<dbReference type="SUPFAM" id="SSF47473">
    <property type="entry name" value="EF-hand"/>
    <property type="match status" value="1"/>
</dbReference>
<dbReference type="OMA" id="GHANSKK"/>
<dbReference type="STRING" id="7719.ENSCINP00000033840"/>
<dbReference type="PANTHER" id="PTHR23055:SF70">
    <property type="entry name" value="EF-HAND DOMAIN-CONTAINING PROTEIN"/>
    <property type="match status" value="1"/>
</dbReference>
<reference evidence="5" key="4">
    <citation type="submission" date="2025-09" db="UniProtKB">
        <authorList>
            <consortium name="Ensembl"/>
        </authorList>
    </citation>
    <scope>IDENTIFICATION</scope>
</reference>
<keyword evidence="1" id="KW-0479">Metal-binding</keyword>
<evidence type="ECO:0000256" key="1">
    <source>
        <dbReference type="ARBA" id="ARBA00022723"/>
    </source>
</evidence>
<keyword evidence="3" id="KW-0106">Calcium</keyword>
<feature type="domain" description="EF-hand" evidence="4">
    <location>
        <begin position="92"/>
        <end position="127"/>
    </location>
</feature>
<feature type="domain" description="EF-hand" evidence="4">
    <location>
        <begin position="6"/>
        <end position="41"/>
    </location>
</feature>
<dbReference type="EMBL" id="EAAA01002473">
    <property type="status" value="NOT_ANNOTATED_CDS"/>
    <property type="molecule type" value="Genomic_DNA"/>
</dbReference>
<keyword evidence="6" id="KW-1185">Reference proteome</keyword>
<dbReference type="InterPro" id="IPR028846">
    <property type="entry name" value="Recoverin"/>
</dbReference>
<dbReference type="InterPro" id="IPR011992">
    <property type="entry name" value="EF-hand-dom_pair"/>
</dbReference>
<dbReference type="PANTHER" id="PTHR23055">
    <property type="entry name" value="CALCIUM BINDING PROTEINS"/>
    <property type="match status" value="1"/>
</dbReference>
<dbReference type="PROSITE" id="PS00018">
    <property type="entry name" value="EF_HAND_1"/>
    <property type="match status" value="2"/>
</dbReference>
<dbReference type="Gene3D" id="1.10.238.10">
    <property type="entry name" value="EF-hand"/>
    <property type="match status" value="1"/>
</dbReference>
<evidence type="ECO:0000313" key="5">
    <source>
        <dbReference type="Ensembl" id="ENSCINP00000033840.1"/>
    </source>
</evidence>
<evidence type="ECO:0000313" key="6">
    <source>
        <dbReference type="Proteomes" id="UP000008144"/>
    </source>
</evidence>
<evidence type="ECO:0000259" key="4">
    <source>
        <dbReference type="PROSITE" id="PS50222"/>
    </source>
</evidence>
<dbReference type="HOGENOM" id="CLU_072366_5_0_1"/>
<protein>
    <recommendedName>
        <fullName evidence="4">EF-hand domain-containing protein</fullName>
    </recommendedName>
</protein>
<sequence length="135" mass="15528">MFVAGDCSQFAEQAFRTYDRDGSGKIDFREFMCALSLMSRGTVDEKLTWAFSMYDVDGDGEITRVEMRNMIRSVYLLVGEDIMYTILPEQLTPQQRADRIFSRMDKDGDEQVTLKEFQIAARLEPSLVMLLQIGD</sequence>
<dbReference type="InterPro" id="IPR002048">
    <property type="entry name" value="EF_hand_dom"/>
</dbReference>
<keyword evidence="2" id="KW-0677">Repeat</keyword>
<dbReference type="Proteomes" id="UP000008144">
    <property type="component" value="Chromosome 7"/>
</dbReference>